<accession>A0A3N4WCD8</accession>
<dbReference type="NCBIfam" id="NF003434">
    <property type="entry name" value="PRK04950.1"/>
    <property type="match status" value="1"/>
</dbReference>
<dbReference type="InterPro" id="IPR016103">
    <property type="entry name" value="ProQ/FinO"/>
</dbReference>
<dbReference type="Pfam" id="PF04352">
    <property type="entry name" value="ProQ"/>
    <property type="match status" value="1"/>
</dbReference>
<dbReference type="RefSeq" id="WP_124211075.1">
    <property type="nucleotide sequence ID" value="NZ_CP016615.1"/>
</dbReference>
<evidence type="ECO:0000256" key="2">
    <source>
        <dbReference type="ARBA" id="ARBA00022884"/>
    </source>
</evidence>
<dbReference type="OrthoDB" id="8421419at2"/>
<dbReference type="EMBL" id="RKQP01000002">
    <property type="protein sequence ID" value="RPE83700.1"/>
    <property type="molecule type" value="Genomic_DNA"/>
</dbReference>
<protein>
    <submittedName>
        <fullName evidence="5">ProP effector</fullName>
    </submittedName>
</protein>
<comment type="caution">
    <text evidence="5">The sequence shown here is derived from an EMBL/GenBank/DDBJ whole genome shotgun (WGS) entry which is preliminary data.</text>
</comment>
<evidence type="ECO:0000256" key="3">
    <source>
        <dbReference type="ARBA" id="ARBA00023186"/>
    </source>
</evidence>
<sequence>MSEQVVELQQTQKKSLPIKETIAYLVEKFPLCFSLEGEAKPLKIGLFQELALALADDEKVSKTVLRQALRAYTSNWRYLHGCKEGAIRIGLQGEEAGVVDATQAQHAAETLAQAKAAYLEKRAQQAKEKRKAFFKQQAKDANVKKSVKEKKRQEPAKASLESLAALESKFGRH</sequence>
<dbReference type="SUPFAM" id="SSF48657">
    <property type="entry name" value="FinO-like"/>
    <property type="match status" value="1"/>
</dbReference>
<dbReference type="Gene3D" id="1.10.1710.10">
    <property type="entry name" value="ProQ/FinO domain"/>
    <property type="match status" value="1"/>
</dbReference>
<dbReference type="GO" id="GO:0034057">
    <property type="term" value="F:RNA strand-exchange activity"/>
    <property type="evidence" value="ECO:0007669"/>
    <property type="project" value="InterPro"/>
</dbReference>
<feature type="domain" description="ProQ/FinO" evidence="4">
    <location>
        <begin position="13"/>
        <end position="127"/>
    </location>
</feature>
<proteinExistence type="predicted"/>
<reference evidence="5 6" key="1">
    <citation type="submission" date="2018-11" db="EMBL/GenBank/DDBJ databases">
        <title>Genomic Encyclopedia of Type Strains, Phase IV (KMG-IV): sequencing the most valuable type-strain genomes for metagenomic binning, comparative biology and taxonomic classification.</title>
        <authorList>
            <person name="Goeker M."/>
        </authorList>
    </citation>
    <scope>NUCLEOTIDE SEQUENCE [LARGE SCALE GENOMIC DNA]</scope>
    <source>
        <strain evidence="5 6">DSM 27238</strain>
    </source>
</reference>
<dbReference type="GO" id="GO:0005829">
    <property type="term" value="C:cytosol"/>
    <property type="evidence" value="ECO:0007669"/>
    <property type="project" value="TreeGrafter"/>
</dbReference>
<evidence type="ECO:0000256" key="1">
    <source>
        <dbReference type="ARBA" id="ARBA00022490"/>
    </source>
</evidence>
<dbReference type="GO" id="GO:0010608">
    <property type="term" value="P:post-transcriptional regulation of gene expression"/>
    <property type="evidence" value="ECO:0007669"/>
    <property type="project" value="InterPro"/>
</dbReference>
<dbReference type="InterPro" id="IPR023529">
    <property type="entry name" value="ProQ"/>
</dbReference>
<keyword evidence="2" id="KW-0694">RNA-binding</keyword>
<organism evidence="5 6">
    <name type="scientific">Vespertiliibacter pulmonis</name>
    <dbReference type="NCBI Taxonomy" id="1443036"/>
    <lineage>
        <taxon>Bacteria</taxon>
        <taxon>Pseudomonadati</taxon>
        <taxon>Pseudomonadota</taxon>
        <taxon>Gammaproteobacteria</taxon>
        <taxon>Pasteurellales</taxon>
        <taxon>Pasteurellaceae</taxon>
        <taxon>Vespertiliibacter</taxon>
    </lineage>
</organism>
<dbReference type="GO" id="GO:0033592">
    <property type="term" value="F:RNA strand annealing activity"/>
    <property type="evidence" value="ECO:0007669"/>
    <property type="project" value="InterPro"/>
</dbReference>
<keyword evidence="1" id="KW-0963">Cytoplasm</keyword>
<dbReference type="Proteomes" id="UP000281691">
    <property type="component" value="Unassembled WGS sequence"/>
</dbReference>
<evidence type="ECO:0000313" key="6">
    <source>
        <dbReference type="Proteomes" id="UP000281691"/>
    </source>
</evidence>
<dbReference type="PANTHER" id="PTHR38106:SF1">
    <property type="entry name" value="RNA CHAPERONE PROQ"/>
    <property type="match status" value="1"/>
</dbReference>
<keyword evidence="6" id="KW-1185">Reference proteome</keyword>
<dbReference type="PANTHER" id="PTHR38106">
    <property type="entry name" value="RNA CHAPERONE PROQ"/>
    <property type="match status" value="1"/>
</dbReference>
<gene>
    <name evidence="5" type="ORF">EDC46_0901</name>
</gene>
<name>A0A3N4WCD8_9PAST</name>
<dbReference type="AlphaFoldDB" id="A0A3N4WCD8"/>
<dbReference type="SMART" id="SM00945">
    <property type="entry name" value="ProQ"/>
    <property type="match status" value="1"/>
</dbReference>
<dbReference type="InterPro" id="IPR036442">
    <property type="entry name" value="ProQ/FinO_sf"/>
</dbReference>
<evidence type="ECO:0000313" key="5">
    <source>
        <dbReference type="EMBL" id="RPE83700.1"/>
    </source>
</evidence>
<keyword evidence="3" id="KW-0143">Chaperone</keyword>
<evidence type="ECO:0000259" key="4">
    <source>
        <dbReference type="SMART" id="SM00945"/>
    </source>
</evidence>